<dbReference type="Proteomes" id="UP000605259">
    <property type="component" value="Unassembled WGS sequence"/>
</dbReference>
<dbReference type="EMBL" id="BMFK01000001">
    <property type="protein sequence ID" value="GGE66023.1"/>
    <property type="molecule type" value="Genomic_DNA"/>
</dbReference>
<organism evidence="1 2">
    <name type="scientific">Priestia taiwanensis</name>
    <dbReference type="NCBI Taxonomy" id="1347902"/>
    <lineage>
        <taxon>Bacteria</taxon>
        <taxon>Bacillati</taxon>
        <taxon>Bacillota</taxon>
        <taxon>Bacilli</taxon>
        <taxon>Bacillales</taxon>
        <taxon>Bacillaceae</taxon>
        <taxon>Priestia</taxon>
    </lineage>
</organism>
<proteinExistence type="predicted"/>
<reference evidence="1" key="1">
    <citation type="journal article" date="2014" name="Int. J. Syst. Evol. Microbiol.">
        <title>Complete genome sequence of Corynebacterium casei LMG S-19264T (=DSM 44701T), isolated from a smear-ripened cheese.</title>
        <authorList>
            <consortium name="US DOE Joint Genome Institute (JGI-PGF)"/>
            <person name="Walter F."/>
            <person name="Albersmeier A."/>
            <person name="Kalinowski J."/>
            <person name="Ruckert C."/>
        </authorList>
    </citation>
    <scope>NUCLEOTIDE SEQUENCE</scope>
    <source>
        <strain evidence="1">CGMCC 1.12698</strain>
    </source>
</reference>
<evidence type="ECO:0000313" key="1">
    <source>
        <dbReference type="EMBL" id="GGE66023.1"/>
    </source>
</evidence>
<protein>
    <submittedName>
        <fullName evidence="1">Uncharacterized protein</fullName>
    </submittedName>
</protein>
<sequence>MNGQSTSEPDPSSRYEKIMILWTIFVHPIDGRNKCRSSL</sequence>
<reference evidence="1" key="2">
    <citation type="submission" date="2020-09" db="EMBL/GenBank/DDBJ databases">
        <authorList>
            <person name="Sun Q."/>
            <person name="Zhou Y."/>
        </authorList>
    </citation>
    <scope>NUCLEOTIDE SEQUENCE</scope>
    <source>
        <strain evidence="1">CGMCC 1.12698</strain>
    </source>
</reference>
<gene>
    <name evidence="1" type="ORF">GCM10007140_15210</name>
</gene>
<comment type="caution">
    <text evidence="1">The sequence shown here is derived from an EMBL/GenBank/DDBJ whole genome shotgun (WGS) entry which is preliminary data.</text>
</comment>
<name>A0A917AQ18_9BACI</name>
<keyword evidence="2" id="KW-1185">Reference proteome</keyword>
<evidence type="ECO:0000313" key="2">
    <source>
        <dbReference type="Proteomes" id="UP000605259"/>
    </source>
</evidence>
<accession>A0A917AQ18</accession>
<dbReference type="AlphaFoldDB" id="A0A917AQ18"/>